<reference evidence="8 9" key="1">
    <citation type="journal article" date="2010" name="J. Bacteriol.">
        <title>Genome sequence of Fulvimarina pelagi HTCC2506T, a Mn(II)-oxidizing alphaproteobacterium possessing an aerobic anoxygenic photosynthetic gene cluster and Xanthorhodopsin.</title>
        <authorList>
            <person name="Kang I."/>
            <person name="Oh H.M."/>
            <person name="Lim S.I."/>
            <person name="Ferriera S."/>
            <person name="Giovannoni S.J."/>
            <person name="Cho J.C."/>
        </authorList>
    </citation>
    <scope>NUCLEOTIDE SEQUENCE [LARGE SCALE GENOMIC DNA]</scope>
    <source>
        <strain evidence="8 9">HTCC2506</strain>
    </source>
</reference>
<dbReference type="PROSITE" id="PS00588">
    <property type="entry name" value="FLAGELLA_BB_ROD"/>
    <property type="match status" value="1"/>
</dbReference>
<dbReference type="InterPro" id="IPR006300">
    <property type="entry name" value="FlgB"/>
</dbReference>
<proteinExistence type="inferred from homology"/>
<dbReference type="InterPro" id="IPR019776">
    <property type="entry name" value="Flagellar_basal_body_rod_CS"/>
</dbReference>
<dbReference type="STRING" id="217511.GCA_001463845_01921"/>
<evidence type="ECO:0000313" key="8">
    <source>
        <dbReference type="EMBL" id="EAU40840.1"/>
    </source>
</evidence>
<keyword evidence="4" id="KW-0975">Bacterial flagellum</keyword>
<dbReference type="GO" id="GO:0030694">
    <property type="term" value="C:bacterial-type flagellum basal body, rod"/>
    <property type="evidence" value="ECO:0007669"/>
    <property type="project" value="InterPro"/>
</dbReference>
<evidence type="ECO:0000256" key="4">
    <source>
        <dbReference type="ARBA" id="ARBA00023143"/>
    </source>
</evidence>
<dbReference type="EMBL" id="AATP01000005">
    <property type="protein sequence ID" value="EAU40840.1"/>
    <property type="molecule type" value="Genomic_DNA"/>
</dbReference>
<evidence type="ECO:0000256" key="5">
    <source>
        <dbReference type="ARBA" id="ARBA00024934"/>
    </source>
</evidence>
<comment type="subunit">
    <text evidence="6">The basal body constitutes a major portion of the flagellar organelle and consists of a number of rings mounted on a central rod. In Gram-negative bacteria, at least four rings, L, P, S and M are present, whereas Gram-positive bacteria lack the L and P rings. The rod consists of about 26 subunits of FlgG in the distal portion, and FlgB, FlgC and FlgF build up the proximal portion of the rod with about 6 subunits each. Rod assembly occurs by export via the flagellum-specific pathway of its constituent proteins and by their incorporation into the rod structure in the probable order of FlgB, FlgC, FlgF and FlgG. Another protein, FliE, also assembles onto the stable rod structure.</text>
</comment>
<comment type="caution">
    <text evidence="8">The sequence shown here is derived from an EMBL/GenBank/DDBJ whole genome shotgun (WGS) entry which is preliminary data.</text>
</comment>
<dbReference type="HOGENOM" id="CLU_125463_2_0_5"/>
<dbReference type="InterPro" id="IPR001444">
    <property type="entry name" value="Flag_bb_rod_N"/>
</dbReference>
<feature type="domain" description="Flagellar basal body rod protein N-terminal" evidence="7">
    <location>
        <begin position="19"/>
        <end position="37"/>
    </location>
</feature>
<protein>
    <recommendedName>
        <fullName evidence="3">Flagellar basal body rod protein FlgB</fullName>
    </recommendedName>
</protein>
<evidence type="ECO:0000256" key="3">
    <source>
        <dbReference type="ARBA" id="ARBA00014376"/>
    </source>
</evidence>
<dbReference type="NCBIfam" id="NF004653">
    <property type="entry name" value="PRK06003.1"/>
    <property type="match status" value="1"/>
</dbReference>
<comment type="function">
    <text evidence="5">Structural component of flagellum, the bacterial motility apparatus. Part of the rod structure of flagellar basal body.</text>
</comment>
<gene>
    <name evidence="8" type="primary">flgB</name>
    <name evidence="8" type="ORF">FP2506_18169</name>
</gene>
<evidence type="ECO:0000256" key="2">
    <source>
        <dbReference type="ARBA" id="ARBA00009677"/>
    </source>
</evidence>
<dbReference type="AlphaFoldDB" id="Q0G0Z9"/>
<evidence type="ECO:0000256" key="1">
    <source>
        <dbReference type="ARBA" id="ARBA00004117"/>
    </source>
</evidence>
<accession>Q0G0Z9</accession>
<dbReference type="Proteomes" id="UP000004310">
    <property type="component" value="Unassembled WGS sequence"/>
</dbReference>
<sequence length="126" mass="13766">MDQVYLFSLTSKQADWLSHRQALVAENVANVNTPGYTAKDITPFEQVLDNTALAQTASNPKHLVGFGGGTAEAEATEAVTWDVKHSGNSVAVEQEMMKAGEVSRDYSLNTSIVKSFHRMFMTTIRG</sequence>
<evidence type="ECO:0000313" key="9">
    <source>
        <dbReference type="Proteomes" id="UP000004310"/>
    </source>
</evidence>
<evidence type="ECO:0000259" key="7">
    <source>
        <dbReference type="Pfam" id="PF00460"/>
    </source>
</evidence>
<keyword evidence="8" id="KW-0969">Cilium</keyword>
<comment type="similarity">
    <text evidence="2">Belongs to the flagella basal body rod proteins family.</text>
</comment>
<dbReference type="eggNOG" id="COG1815">
    <property type="taxonomic scope" value="Bacteria"/>
</dbReference>
<evidence type="ECO:0000256" key="6">
    <source>
        <dbReference type="ARBA" id="ARBA00026072"/>
    </source>
</evidence>
<name>Q0G0Z9_9HYPH</name>
<dbReference type="Pfam" id="PF00460">
    <property type="entry name" value="Flg_bb_rod"/>
    <property type="match status" value="1"/>
</dbReference>
<keyword evidence="8" id="KW-0282">Flagellum</keyword>
<keyword evidence="8" id="KW-0966">Cell projection</keyword>
<keyword evidence="9" id="KW-1185">Reference proteome</keyword>
<organism evidence="8 9">
    <name type="scientific">Fulvimarina pelagi HTCC2506</name>
    <dbReference type="NCBI Taxonomy" id="314231"/>
    <lineage>
        <taxon>Bacteria</taxon>
        <taxon>Pseudomonadati</taxon>
        <taxon>Pseudomonadota</taxon>
        <taxon>Alphaproteobacteria</taxon>
        <taxon>Hyphomicrobiales</taxon>
        <taxon>Aurantimonadaceae</taxon>
        <taxon>Fulvimarina</taxon>
    </lineage>
</organism>
<dbReference type="NCBIfam" id="TIGR01396">
    <property type="entry name" value="FlgB"/>
    <property type="match status" value="1"/>
</dbReference>
<comment type="subcellular location">
    <subcellularLocation>
        <location evidence="1">Bacterial flagellum basal body</location>
    </subcellularLocation>
</comment>
<dbReference type="GO" id="GO:0071973">
    <property type="term" value="P:bacterial-type flagellum-dependent cell motility"/>
    <property type="evidence" value="ECO:0007669"/>
    <property type="project" value="InterPro"/>
</dbReference>